<feature type="transmembrane region" description="Helical" evidence="6">
    <location>
        <begin position="186"/>
        <end position="206"/>
    </location>
</feature>
<protein>
    <recommendedName>
        <fullName evidence="7">G-protein coupled receptors family 1 profile domain-containing protein</fullName>
    </recommendedName>
</protein>
<feature type="transmembrane region" description="Helical" evidence="6">
    <location>
        <begin position="116"/>
        <end position="138"/>
    </location>
</feature>
<evidence type="ECO:0000256" key="1">
    <source>
        <dbReference type="ARBA" id="ARBA00004651"/>
    </source>
</evidence>
<evidence type="ECO:0000259" key="7">
    <source>
        <dbReference type="PROSITE" id="PS50262"/>
    </source>
</evidence>
<dbReference type="Pfam" id="PF00001">
    <property type="entry name" value="7tm_1"/>
    <property type="match status" value="1"/>
</dbReference>
<reference evidence="8 9" key="1">
    <citation type="submission" date="2022-05" db="EMBL/GenBank/DDBJ databases">
        <authorList>
            <consortium name="Genoscope - CEA"/>
            <person name="William W."/>
        </authorList>
    </citation>
    <scope>NUCLEOTIDE SEQUENCE [LARGE SCALE GENOMIC DNA]</scope>
</reference>
<feature type="domain" description="G-protein coupled receptors family 1 profile" evidence="7">
    <location>
        <begin position="55"/>
        <end position="304"/>
    </location>
</feature>
<keyword evidence="3 6" id="KW-0812">Transmembrane</keyword>
<feature type="transmembrane region" description="Helical" evidence="6">
    <location>
        <begin position="253"/>
        <end position="275"/>
    </location>
</feature>
<sequence>MNTSLNAESTEWTRHGNLSCYYLTRFLVYSQDALKLPFILNCVLNAVLSVTAIVGNSAILWALTKSSSTLRSPSKALLFSLAMSDLGVGALVQPLYITYKAAEVNDNFRMFCVAGIGFHLSANVFSAVSFLTVTAIAIDRLLALHLKKGYNAAISLRRVAILLLLLWSATSLWVIAWIMSIKIYQIFNIASVFVCLLICASAYVTLQTRLRMLQNSMIASRFQTQDTESQVIFHVKENTPHLQLYRRSVVTMFYIYILLILCYVPYLSMFIVIEVTGRDSVKIACLSFAMTVLFANASLNPFLYCWRIQEIRREISKAAKNIFCRK</sequence>
<dbReference type="GO" id="GO:0004930">
    <property type="term" value="F:G protein-coupled receptor activity"/>
    <property type="evidence" value="ECO:0007669"/>
    <property type="project" value="InterPro"/>
</dbReference>
<evidence type="ECO:0000256" key="2">
    <source>
        <dbReference type="ARBA" id="ARBA00022475"/>
    </source>
</evidence>
<dbReference type="Gene3D" id="1.20.1070.10">
    <property type="entry name" value="Rhodopsin 7-helix transmembrane proteins"/>
    <property type="match status" value="1"/>
</dbReference>
<evidence type="ECO:0000256" key="4">
    <source>
        <dbReference type="ARBA" id="ARBA00022989"/>
    </source>
</evidence>
<comment type="subcellular location">
    <subcellularLocation>
        <location evidence="1">Cell membrane</location>
        <topology evidence="1">Multi-pass membrane protein</topology>
    </subcellularLocation>
</comment>
<dbReference type="GO" id="GO:0005886">
    <property type="term" value="C:plasma membrane"/>
    <property type="evidence" value="ECO:0007669"/>
    <property type="project" value="UniProtKB-SubCell"/>
</dbReference>
<feature type="transmembrane region" description="Helical" evidence="6">
    <location>
        <begin position="281"/>
        <end position="306"/>
    </location>
</feature>
<keyword evidence="4 6" id="KW-1133">Transmembrane helix</keyword>
<feature type="transmembrane region" description="Helical" evidence="6">
    <location>
        <begin position="76"/>
        <end position="96"/>
    </location>
</feature>
<keyword evidence="9" id="KW-1185">Reference proteome</keyword>
<dbReference type="PRINTS" id="PR00237">
    <property type="entry name" value="GPCRRHODOPSN"/>
</dbReference>
<dbReference type="Proteomes" id="UP001159428">
    <property type="component" value="Unassembled WGS sequence"/>
</dbReference>
<evidence type="ECO:0000313" key="8">
    <source>
        <dbReference type="EMBL" id="CAH3140597.1"/>
    </source>
</evidence>
<feature type="transmembrane region" description="Helical" evidence="6">
    <location>
        <begin position="159"/>
        <end position="180"/>
    </location>
</feature>
<evidence type="ECO:0000256" key="5">
    <source>
        <dbReference type="ARBA" id="ARBA00023136"/>
    </source>
</evidence>
<dbReference type="PANTHER" id="PTHR22750">
    <property type="entry name" value="G-PROTEIN COUPLED RECEPTOR"/>
    <property type="match status" value="1"/>
</dbReference>
<dbReference type="AlphaFoldDB" id="A0AAU9XA54"/>
<dbReference type="SUPFAM" id="SSF81321">
    <property type="entry name" value="Family A G protein-coupled receptor-like"/>
    <property type="match status" value="1"/>
</dbReference>
<comment type="caution">
    <text evidence="8">The sequence shown here is derived from an EMBL/GenBank/DDBJ whole genome shotgun (WGS) entry which is preliminary data.</text>
</comment>
<keyword evidence="2" id="KW-1003">Cell membrane</keyword>
<keyword evidence="5 6" id="KW-0472">Membrane</keyword>
<name>A0AAU9XA54_9CNID</name>
<dbReference type="EMBL" id="CALNXJ010000034">
    <property type="protein sequence ID" value="CAH3140597.1"/>
    <property type="molecule type" value="Genomic_DNA"/>
</dbReference>
<organism evidence="8 9">
    <name type="scientific">Pocillopora meandrina</name>
    <dbReference type="NCBI Taxonomy" id="46732"/>
    <lineage>
        <taxon>Eukaryota</taxon>
        <taxon>Metazoa</taxon>
        <taxon>Cnidaria</taxon>
        <taxon>Anthozoa</taxon>
        <taxon>Hexacorallia</taxon>
        <taxon>Scleractinia</taxon>
        <taxon>Astrocoeniina</taxon>
        <taxon>Pocilloporidae</taxon>
        <taxon>Pocillopora</taxon>
    </lineage>
</organism>
<dbReference type="InterPro" id="IPR017452">
    <property type="entry name" value="GPCR_Rhodpsn_7TM"/>
</dbReference>
<evidence type="ECO:0000256" key="3">
    <source>
        <dbReference type="ARBA" id="ARBA00022692"/>
    </source>
</evidence>
<dbReference type="CDD" id="cd00637">
    <property type="entry name" value="7tm_classA_rhodopsin-like"/>
    <property type="match status" value="1"/>
</dbReference>
<evidence type="ECO:0000313" key="9">
    <source>
        <dbReference type="Proteomes" id="UP001159428"/>
    </source>
</evidence>
<gene>
    <name evidence="8" type="ORF">PMEA_00019298</name>
</gene>
<feature type="transmembrane region" description="Helical" evidence="6">
    <location>
        <begin position="38"/>
        <end position="64"/>
    </location>
</feature>
<dbReference type="PROSITE" id="PS50262">
    <property type="entry name" value="G_PROTEIN_RECEP_F1_2"/>
    <property type="match status" value="1"/>
</dbReference>
<proteinExistence type="predicted"/>
<evidence type="ECO:0000256" key="6">
    <source>
        <dbReference type="SAM" id="Phobius"/>
    </source>
</evidence>
<accession>A0AAU9XA54</accession>
<dbReference type="InterPro" id="IPR000276">
    <property type="entry name" value="GPCR_Rhodpsn"/>
</dbReference>